<keyword evidence="6 10" id="KW-0067">ATP-binding</keyword>
<evidence type="ECO:0000256" key="4">
    <source>
        <dbReference type="ARBA" id="ARBA00022741"/>
    </source>
</evidence>
<keyword evidence="14" id="KW-1185">Reference proteome</keyword>
<evidence type="ECO:0000256" key="8">
    <source>
        <dbReference type="ARBA" id="ARBA00048679"/>
    </source>
</evidence>
<protein>
    <recommendedName>
        <fullName evidence="1">non-specific serine/threonine protein kinase</fullName>
        <ecNumber evidence="1">2.7.11.1</ecNumber>
    </recommendedName>
</protein>
<dbReference type="Pfam" id="PF00514">
    <property type="entry name" value="Arm"/>
    <property type="match status" value="1"/>
</dbReference>
<dbReference type="Pfam" id="PF00069">
    <property type="entry name" value="Pkinase"/>
    <property type="match status" value="1"/>
</dbReference>
<feature type="compositionally biased region" description="Basic and acidic residues" evidence="11">
    <location>
        <begin position="533"/>
        <end position="547"/>
    </location>
</feature>
<evidence type="ECO:0000256" key="11">
    <source>
        <dbReference type="SAM" id="MobiDB-lite"/>
    </source>
</evidence>
<accession>A0ABP1G4C0</accession>
<dbReference type="InterPro" id="IPR000719">
    <property type="entry name" value="Prot_kinase_dom"/>
</dbReference>
<dbReference type="PROSITE" id="PS50176">
    <property type="entry name" value="ARM_REPEAT"/>
    <property type="match status" value="1"/>
</dbReference>
<feature type="compositionally biased region" description="Low complexity" evidence="11">
    <location>
        <begin position="641"/>
        <end position="658"/>
    </location>
</feature>
<feature type="region of interest" description="Disordered" evidence="11">
    <location>
        <begin position="533"/>
        <end position="758"/>
    </location>
</feature>
<dbReference type="PANTHER" id="PTHR22983">
    <property type="entry name" value="PROTEIN KINASE RELATED"/>
    <property type="match status" value="1"/>
</dbReference>
<dbReference type="CDD" id="cd14002">
    <property type="entry name" value="STKc_STK36"/>
    <property type="match status" value="1"/>
</dbReference>
<dbReference type="PROSITE" id="PS00108">
    <property type="entry name" value="PROTEIN_KINASE_ST"/>
    <property type="match status" value="1"/>
</dbReference>
<keyword evidence="5" id="KW-0418">Kinase</keyword>
<feature type="repeat" description="ARM" evidence="9">
    <location>
        <begin position="1554"/>
        <end position="1586"/>
    </location>
</feature>
<dbReference type="Proteomes" id="UP001497392">
    <property type="component" value="Unassembled WGS sequence"/>
</dbReference>
<comment type="catalytic activity">
    <reaction evidence="7">
        <text>L-threonyl-[protein] + ATP = O-phospho-L-threonyl-[protein] + ADP + H(+)</text>
        <dbReference type="Rhea" id="RHEA:46608"/>
        <dbReference type="Rhea" id="RHEA-COMP:11060"/>
        <dbReference type="Rhea" id="RHEA-COMP:11605"/>
        <dbReference type="ChEBI" id="CHEBI:15378"/>
        <dbReference type="ChEBI" id="CHEBI:30013"/>
        <dbReference type="ChEBI" id="CHEBI:30616"/>
        <dbReference type="ChEBI" id="CHEBI:61977"/>
        <dbReference type="ChEBI" id="CHEBI:456216"/>
        <dbReference type="EC" id="2.7.11.1"/>
    </reaction>
</comment>
<dbReference type="EMBL" id="CAXHTA020000017">
    <property type="protein sequence ID" value="CAL5227129.1"/>
    <property type="molecule type" value="Genomic_DNA"/>
</dbReference>
<evidence type="ECO:0000256" key="2">
    <source>
        <dbReference type="ARBA" id="ARBA00022527"/>
    </source>
</evidence>
<sequence>MGLDKYVKMGIIGEGSFGKVYKGRRRGTGQTVAMKFILKLGKSQRDIVSLRQEIEILRGLRHQNIIQMLDSFETDQDFCVVTEFAQGELYEVLEDDGKLPETEVRSIARQLVKALGYLHAHRIIHRDMKPQNVLICANSVVKLCDFGFARAMSTSTLLVTSIKGTPLYMAPELVQEQPYNHTADLWSLGIILYELFVGQPPFYTTSIYTLIHQIVKDPVKFPADMSPDFKSFLQALLDKQPLRRPGCERLLQHPFLSEGEPQDTMEAIAEPRSASKASQGNSAARTGLKPAMGALKQNSESAAGNAQGASATNSARVQILEQPRLAPPPARALAPAATPAQHLSAPRPRFQEGLSPIRMVPLAAPSAPASEAAPAAHSAQAARSAPAASTPPRPEASRQPGSAEAPHLERSSSRQEATAGKQEQGTLPRSNRRDGSQGHVRDAPRHQKAVVYSLGGPPGSPHHTAVPPLSAGQQAKPAVDHYLGPGPGSEAPSKAPGFSENEGVSSPSNLKPKAGLSIAQQAVLRCREKQLALGEPHQDLQVRRQQLEDASSGSSSKHEVMSPSQANGMSRGRMMHAHLAPAQPRQHESQNGRSDSSGQEARELHPSQKPRGDDERPLHAGAKRGAQASGMPPRSPKQDVPGAPKPASSSSPSPSSDSRQPERHQRPALAPMSNPQTQRRPSTEQEAAYQHQISFGPSSQQPQQPCSAAAERSPLKQLQSKAAVASVAQIHADTRAKRQDTSPEVSGTRPGAPALPLQTQRSGGFFLRMLTEGEKRASASAQSAAAMLADRAAVATVLDGLKRPSSGSAYTAWAVSAELAQAARVAALLVRHGESAPEAAHGLLRACIAAAQAALPVAPETTASIAADLSQAEAAAQPGAFVGFQGTQQLYIAMLDRRLPQLSSRAVHAGAAGLGGLYRRAKEVLLTSANGSPEFDQAKTLLHGSSISLLLSKLCRCLEDSAQRAPPSGTAIAQGAISVLESLACSPCEGAPAECTQFPLALALCRAQAGQRAGSEAAVICHQACQQVADAIAKASSTAMGALMSCCRGATAPEQALRLAHACSQASDEAAAALVSAGLMQVALTQRAREAVPVAMLTLKVLAERTTVQCSRSASSGAALDVRWAKARATLAPPGSPAVVTEHLASRLAEVINEPAAYSATAAALAAVLPLLRGAASPSASLQSASSAARPPSPLPEACLSERALQVLQQALASSTCEAGLALRRIEGLMQRTGALDGPCALSAAMLAEAARSTAGSALLEAGICAALGQLVVQLGSNDCSLADELSPAGILSLLQALRVLVAPHMLGPKLLLQRGVILGLLSLMKPQHLAALADWEAQPGNVGQLPGSRTVPGLVAAILQDSFLQPQSNILRDLYQVLGESSVMHAVMCSMDFLQGDKLGPPLTFASALVTSVSGKQFAAQFIAAGGASAASVQKLLDPALPASVLVPALLTYGQLARLSRENYPVLAEARITGRLRPLLEHSEGEVRARACNVVGNLCRYNFTFYEPFLEAGLIEVIIDRCRDYDRGARKFATFAIGNAGFHSAALYHALRGAVKPLTELLTDDEYKTRANAAGALGNLVRNSSMLCEPIVQAGALQVLLQIAIAPESEKALSDQGSPAKVALYCLGNMANHRECAEPLIAMGVKSILTRLQGCKEPIKVKHAQRLASKLQMYSRPSGYN</sequence>
<dbReference type="SMART" id="SM00220">
    <property type="entry name" value="S_TKc"/>
    <property type="match status" value="1"/>
</dbReference>
<comment type="catalytic activity">
    <reaction evidence="8">
        <text>L-seryl-[protein] + ATP = O-phospho-L-seryl-[protein] + ADP + H(+)</text>
        <dbReference type="Rhea" id="RHEA:17989"/>
        <dbReference type="Rhea" id="RHEA-COMP:9863"/>
        <dbReference type="Rhea" id="RHEA-COMP:11604"/>
        <dbReference type="ChEBI" id="CHEBI:15378"/>
        <dbReference type="ChEBI" id="CHEBI:29999"/>
        <dbReference type="ChEBI" id="CHEBI:30616"/>
        <dbReference type="ChEBI" id="CHEBI:83421"/>
        <dbReference type="ChEBI" id="CHEBI:456216"/>
        <dbReference type="EC" id="2.7.11.1"/>
    </reaction>
</comment>
<feature type="binding site" evidence="10">
    <location>
        <position position="39"/>
    </location>
    <ligand>
        <name>ATP</name>
        <dbReference type="ChEBI" id="CHEBI:30616"/>
    </ligand>
</feature>
<feature type="region of interest" description="Disordered" evidence="11">
    <location>
        <begin position="368"/>
        <end position="517"/>
    </location>
</feature>
<dbReference type="InterPro" id="IPR011989">
    <property type="entry name" value="ARM-like"/>
</dbReference>
<dbReference type="Gene3D" id="1.10.510.10">
    <property type="entry name" value="Transferase(Phosphotransferase) domain 1"/>
    <property type="match status" value="1"/>
</dbReference>
<dbReference type="SUPFAM" id="SSF56112">
    <property type="entry name" value="Protein kinase-like (PK-like)"/>
    <property type="match status" value="1"/>
</dbReference>
<evidence type="ECO:0000256" key="5">
    <source>
        <dbReference type="ARBA" id="ARBA00022777"/>
    </source>
</evidence>
<feature type="compositionally biased region" description="Basic and acidic residues" evidence="11">
    <location>
        <begin position="431"/>
        <end position="445"/>
    </location>
</feature>
<evidence type="ECO:0000256" key="7">
    <source>
        <dbReference type="ARBA" id="ARBA00047899"/>
    </source>
</evidence>
<dbReference type="InterPro" id="IPR008271">
    <property type="entry name" value="Ser/Thr_kinase_AS"/>
</dbReference>
<dbReference type="EC" id="2.7.11.1" evidence="1"/>
<name>A0ABP1G4C0_9CHLO</name>
<dbReference type="PANTHER" id="PTHR22983:SF6">
    <property type="entry name" value="SERINE_THREONINE-PROTEIN KINASE 36"/>
    <property type="match status" value="1"/>
</dbReference>
<keyword evidence="4 10" id="KW-0547">Nucleotide-binding</keyword>
<dbReference type="PROSITE" id="PS50011">
    <property type="entry name" value="PROTEIN_KINASE_DOM"/>
    <property type="match status" value="1"/>
</dbReference>
<evidence type="ECO:0000313" key="13">
    <source>
        <dbReference type="EMBL" id="CAL5227129.1"/>
    </source>
</evidence>
<dbReference type="PROSITE" id="PS00107">
    <property type="entry name" value="PROTEIN_KINASE_ATP"/>
    <property type="match status" value="1"/>
</dbReference>
<feature type="compositionally biased region" description="Basic and acidic residues" evidence="11">
    <location>
        <begin position="600"/>
        <end position="618"/>
    </location>
</feature>
<evidence type="ECO:0000256" key="9">
    <source>
        <dbReference type="PROSITE-ProRule" id="PRU00259"/>
    </source>
</evidence>
<evidence type="ECO:0000256" key="3">
    <source>
        <dbReference type="ARBA" id="ARBA00022679"/>
    </source>
</evidence>
<dbReference type="InterPro" id="IPR011009">
    <property type="entry name" value="Kinase-like_dom_sf"/>
</dbReference>
<feature type="compositionally biased region" description="Low complexity" evidence="11">
    <location>
        <begin position="368"/>
        <end position="388"/>
    </location>
</feature>
<evidence type="ECO:0000259" key="12">
    <source>
        <dbReference type="PROSITE" id="PS50011"/>
    </source>
</evidence>
<proteinExistence type="predicted"/>
<evidence type="ECO:0000256" key="1">
    <source>
        <dbReference type="ARBA" id="ARBA00012513"/>
    </source>
</evidence>
<dbReference type="InterPro" id="IPR017441">
    <property type="entry name" value="Protein_kinase_ATP_BS"/>
</dbReference>
<organism evidence="13 14">
    <name type="scientific">Coccomyxa viridis</name>
    <dbReference type="NCBI Taxonomy" id="1274662"/>
    <lineage>
        <taxon>Eukaryota</taxon>
        <taxon>Viridiplantae</taxon>
        <taxon>Chlorophyta</taxon>
        <taxon>core chlorophytes</taxon>
        <taxon>Trebouxiophyceae</taxon>
        <taxon>Trebouxiophyceae incertae sedis</taxon>
        <taxon>Coccomyxaceae</taxon>
        <taxon>Coccomyxa</taxon>
    </lineage>
</organism>
<dbReference type="InterPro" id="IPR000225">
    <property type="entry name" value="Armadillo"/>
</dbReference>
<feature type="compositionally biased region" description="Basic and acidic residues" evidence="11">
    <location>
        <begin position="732"/>
        <end position="741"/>
    </location>
</feature>
<dbReference type="SUPFAM" id="SSF48371">
    <property type="entry name" value="ARM repeat"/>
    <property type="match status" value="1"/>
</dbReference>
<dbReference type="Gene3D" id="1.25.10.10">
    <property type="entry name" value="Leucine-rich Repeat Variant"/>
    <property type="match status" value="1"/>
</dbReference>
<keyword evidence="3" id="KW-0808">Transferase</keyword>
<gene>
    <name evidence="13" type="primary">g10039</name>
    <name evidence="13" type="ORF">VP750_LOCUS9035</name>
</gene>
<feature type="domain" description="Protein kinase" evidence="12">
    <location>
        <begin position="6"/>
        <end position="256"/>
    </location>
</feature>
<evidence type="ECO:0000313" key="14">
    <source>
        <dbReference type="Proteomes" id="UP001497392"/>
    </source>
</evidence>
<reference evidence="13 14" key="1">
    <citation type="submission" date="2024-06" db="EMBL/GenBank/DDBJ databases">
        <authorList>
            <person name="Kraege A."/>
            <person name="Thomma B."/>
        </authorList>
    </citation>
    <scope>NUCLEOTIDE SEQUENCE [LARGE SCALE GENOMIC DNA]</scope>
</reference>
<keyword evidence="2" id="KW-0723">Serine/threonine-protein kinase</keyword>
<dbReference type="SMART" id="SM00185">
    <property type="entry name" value="ARM"/>
    <property type="match status" value="3"/>
</dbReference>
<dbReference type="InterPro" id="IPR016024">
    <property type="entry name" value="ARM-type_fold"/>
</dbReference>
<comment type="caution">
    <text evidence="13">The sequence shown here is derived from an EMBL/GenBank/DDBJ whole genome shotgun (WGS) entry which is preliminary data.</text>
</comment>
<evidence type="ECO:0000256" key="6">
    <source>
        <dbReference type="ARBA" id="ARBA00022840"/>
    </source>
</evidence>
<feature type="compositionally biased region" description="Low complexity" evidence="11">
    <location>
        <begin position="697"/>
        <end position="710"/>
    </location>
</feature>
<evidence type="ECO:0000256" key="10">
    <source>
        <dbReference type="PROSITE-ProRule" id="PRU10141"/>
    </source>
</evidence>